<name>A0A368HDR3_ANCCA</name>
<evidence type="ECO:0008006" key="3">
    <source>
        <dbReference type="Google" id="ProtNLM"/>
    </source>
</evidence>
<keyword evidence="2" id="KW-1185">Reference proteome</keyword>
<evidence type="ECO:0000313" key="2">
    <source>
        <dbReference type="Proteomes" id="UP000252519"/>
    </source>
</evidence>
<reference evidence="1 2" key="1">
    <citation type="submission" date="2014-10" db="EMBL/GenBank/DDBJ databases">
        <title>Draft genome of the hookworm Ancylostoma caninum.</title>
        <authorList>
            <person name="Mitreva M."/>
        </authorList>
    </citation>
    <scope>NUCLEOTIDE SEQUENCE [LARGE SCALE GENOMIC DNA]</scope>
    <source>
        <strain evidence="1 2">Baltimore</strain>
    </source>
</reference>
<protein>
    <recommendedName>
        <fullName evidence="3">MADF domain-containing protein</fullName>
    </recommendedName>
</protein>
<dbReference type="AlphaFoldDB" id="A0A368HDR3"/>
<sequence>MLKRVKVEHVARRGDVFTENEKFASVGVIRSFVPIWNSEDTRYKDLHVKRSYWSGVAEEMSLQFSKQDNVLTYKKHIVTCGILMSEKEGIYKNFTQENQVLNRKRYGNVESVNVEDVEDDIALEDVGYQDEVVIEPDDVRYTGLAGRTCQPKGCEWKGELQICRNTTEPACRSRKREKKEAR</sequence>
<comment type="caution">
    <text evidence="1">The sequence shown here is derived from an EMBL/GenBank/DDBJ whole genome shotgun (WGS) entry which is preliminary data.</text>
</comment>
<gene>
    <name evidence="1" type="ORF">ANCCAN_00263</name>
</gene>
<dbReference type="Proteomes" id="UP000252519">
    <property type="component" value="Unassembled WGS sequence"/>
</dbReference>
<proteinExistence type="predicted"/>
<dbReference type="OrthoDB" id="5863841at2759"/>
<evidence type="ECO:0000313" key="1">
    <source>
        <dbReference type="EMBL" id="RCN53769.1"/>
    </source>
</evidence>
<accession>A0A368HDR3</accession>
<dbReference type="STRING" id="29170.A0A368HDR3"/>
<organism evidence="1 2">
    <name type="scientific">Ancylostoma caninum</name>
    <name type="common">Dog hookworm</name>
    <dbReference type="NCBI Taxonomy" id="29170"/>
    <lineage>
        <taxon>Eukaryota</taxon>
        <taxon>Metazoa</taxon>
        <taxon>Ecdysozoa</taxon>
        <taxon>Nematoda</taxon>
        <taxon>Chromadorea</taxon>
        <taxon>Rhabditida</taxon>
        <taxon>Rhabditina</taxon>
        <taxon>Rhabditomorpha</taxon>
        <taxon>Strongyloidea</taxon>
        <taxon>Ancylostomatidae</taxon>
        <taxon>Ancylostomatinae</taxon>
        <taxon>Ancylostoma</taxon>
    </lineage>
</organism>
<dbReference type="EMBL" id="JOJR01000001">
    <property type="protein sequence ID" value="RCN53769.1"/>
    <property type="molecule type" value="Genomic_DNA"/>
</dbReference>